<accession>A0ACC1TBN7</accession>
<dbReference type="Proteomes" id="UP001148662">
    <property type="component" value="Unassembled WGS sequence"/>
</dbReference>
<sequence length="871" mass="98191">MLSVSHSSLSTESSTLPTLDSSHAYAQASCSVLTWLYKDKAALATHYTLTFLSYSFAQSSRPRRLLVVHSERSLLVTADAAMVDWGSPEVVASCAYLTEKLIVFFFGFYCYHFISTLRYLEIPLIRRRLKFQWTFIPYFGARYSLLTCQVAFQTGLCGSAFETVAFIGSLATIFASENLLIRSITLWRSNRYAVAFLVLIGLGHWILLIVIGLIPLVINWTKFGKSCLAYGPARGPIPFFMYMLVFTVIALLRHSAARSSRLWITLYNRGILYFFSTFVVSVPMLVLTWLDLNDFMSVMFAAPSVTISVIASSGAVTSLLRLRDNPHENPPGECDGTFSLSDPLPISESKLRSPVLTTNIDSTITVLRRSYKLMTDHIDGWHTMPRLVRSIRPSTTNDVSGGSAGGQAESYFTSDAIRPLIAAIPAQMNLLIPISLYRNVAELCGTPFERLSLCASVLSQRASWFHGYDVPTILHRWVMGTLHDGKRTNIGLNLPLACMPLWSQVNVLCTRAQGYVPTCGHMNCKSQFLEASGTAALGQISTFTHIDLNRAERMTSDDLHLATSRPRNWLRVLRFKFMSAWSLLRSNVTAVRERPEVICFPLLVAVQKHAVWTVYSALLRLRSEGYRADDHDHSTHDAWIFNQVEPAARSARKTGSDEPTPTICPERDACLFRIAIRGSVHPHVNCDVHGREASLEGDAHIRKHCGHEADLLHGHEVQWHPAYAASVRYYSRRMHAYMRTVEEEDHEVICSRSVRPWDEKSSTTNMENFEEPPCRKPVIMTRMRCERHMKATVSNLERDLRQLLKIAKAEHPDLRLTLIKVEILLAMISRRQQPTKSGHYRAGKAPQLSLRCAKALSSVVVLERGLSRFER</sequence>
<evidence type="ECO:0000313" key="1">
    <source>
        <dbReference type="EMBL" id="KAJ3557554.1"/>
    </source>
</evidence>
<keyword evidence="2" id="KW-1185">Reference proteome</keyword>
<dbReference type="EMBL" id="JANHOG010000149">
    <property type="protein sequence ID" value="KAJ3557554.1"/>
    <property type="molecule type" value="Genomic_DNA"/>
</dbReference>
<protein>
    <submittedName>
        <fullName evidence="1">Uncharacterized protein</fullName>
    </submittedName>
</protein>
<comment type="caution">
    <text evidence="1">The sequence shown here is derived from an EMBL/GenBank/DDBJ whole genome shotgun (WGS) entry which is preliminary data.</text>
</comment>
<evidence type="ECO:0000313" key="2">
    <source>
        <dbReference type="Proteomes" id="UP001148662"/>
    </source>
</evidence>
<name>A0ACC1TBN7_9APHY</name>
<organism evidence="1 2">
    <name type="scientific">Phlebia brevispora</name>
    <dbReference type="NCBI Taxonomy" id="194682"/>
    <lineage>
        <taxon>Eukaryota</taxon>
        <taxon>Fungi</taxon>
        <taxon>Dikarya</taxon>
        <taxon>Basidiomycota</taxon>
        <taxon>Agaricomycotina</taxon>
        <taxon>Agaricomycetes</taxon>
        <taxon>Polyporales</taxon>
        <taxon>Meruliaceae</taxon>
        <taxon>Phlebia</taxon>
    </lineage>
</organism>
<gene>
    <name evidence="1" type="ORF">NM688_g1413</name>
</gene>
<proteinExistence type="predicted"/>
<reference evidence="1" key="1">
    <citation type="submission" date="2022-07" db="EMBL/GenBank/DDBJ databases">
        <title>Genome Sequence of Phlebia brevispora.</title>
        <authorList>
            <person name="Buettner E."/>
        </authorList>
    </citation>
    <scope>NUCLEOTIDE SEQUENCE</scope>
    <source>
        <strain evidence="1">MPL23</strain>
    </source>
</reference>